<organism evidence="2 3">
    <name type="scientific">Senna tora</name>
    <dbReference type="NCBI Taxonomy" id="362788"/>
    <lineage>
        <taxon>Eukaryota</taxon>
        <taxon>Viridiplantae</taxon>
        <taxon>Streptophyta</taxon>
        <taxon>Embryophyta</taxon>
        <taxon>Tracheophyta</taxon>
        <taxon>Spermatophyta</taxon>
        <taxon>Magnoliopsida</taxon>
        <taxon>eudicotyledons</taxon>
        <taxon>Gunneridae</taxon>
        <taxon>Pentapetalae</taxon>
        <taxon>rosids</taxon>
        <taxon>fabids</taxon>
        <taxon>Fabales</taxon>
        <taxon>Fabaceae</taxon>
        <taxon>Caesalpinioideae</taxon>
        <taxon>Cassia clade</taxon>
        <taxon>Senna</taxon>
    </lineage>
</organism>
<dbReference type="AlphaFoldDB" id="A0A834VZ14"/>
<dbReference type="Proteomes" id="UP000634136">
    <property type="component" value="Unassembled WGS sequence"/>
</dbReference>
<feature type="region of interest" description="Disordered" evidence="1">
    <location>
        <begin position="1"/>
        <end position="23"/>
    </location>
</feature>
<sequence>MPRVDLELQQSVGAQDKQADHGGAQVEIKAGTSPQFKNMSVRHMALKKHHKLITTDLLAGKSP</sequence>
<name>A0A834VZ14_9FABA</name>
<protein>
    <submittedName>
        <fullName evidence="2">Uncharacterized protein</fullName>
    </submittedName>
</protein>
<evidence type="ECO:0000256" key="1">
    <source>
        <dbReference type="SAM" id="MobiDB-lite"/>
    </source>
</evidence>
<reference evidence="2" key="1">
    <citation type="submission" date="2020-09" db="EMBL/GenBank/DDBJ databases">
        <title>Genome-Enabled Discovery of Anthraquinone Biosynthesis in Senna tora.</title>
        <authorList>
            <person name="Kang S.-H."/>
            <person name="Pandey R.P."/>
            <person name="Lee C.-M."/>
            <person name="Sim J.-S."/>
            <person name="Jeong J.-T."/>
            <person name="Choi B.-S."/>
            <person name="Jung M."/>
            <person name="Ginzburg D."/>
            <person name="Zhao K."/>
            <person name="Won S.Y."/>
            <person name="Oh T.-J."/>
            <person name="Yu Y."/>
            <person name="Kim N.-H."/>
            <person name="Lee O.R."/>
            <person name="Lee T.-H."/>
            <person name="Bashyal P."/>
            <person name="Kim T.-S."/>
            <person name="Lee W.-H."/>
            <person name="Kawkins C."/>
            <person name="Kim C.-K."/>
            <person name="Kim J.S."/>
            <person name="Ahn B.O."/>
            <person name="Rhee S.Y."/>
            <person name="Sohng J.K."/>
        </authorList>
    </citation>
    <scope>NUCLEOTIDE SEQUENCE</scope>
    <source>
        <tissue evidence="2">Leaf</tissue>
    </source>
</reference>
<comment type="caution">
    <text evidence="2">The sequence shown here is derived from an EMBL/GenBank/DDBJ whole genome shotgun (WGS) entry which is preliminary data.</text>
</comment>
<proteinExistence type="predicted"/>
<evidence type="ECO:0000313" key="3">
    <source>
        <dbReference type="Proteomes" id="UP000634136"/>
    </source>
</evidence>
<evidence type="ECO:0000313" key="2">
    <source>
        <dbReference type="EMBL" id="KAF7802160.1"/>
    </source>
</evidence>
<gene>
    <name evidence="2" type="ORF">G2W53_041271</name>
</gene>
<keyword evidence="3" id="KW-1185">Reference proteome</keyword>
<dbReference type="EMBL" id="JAAIUW010000013">
    <property type="protein sequence ID" value="KAF7802160.1"/>
    <property type="molecule type" value="Genomic_DNA"/>
</dbReference>
<accession>A0A834VZ14</accession>